<reference evidence="7 8" key="1">
    <citation type="journal article" date="2024" name="BMC Genomics">
        <title>De novo assembly and annotation of Popillia japonica's genome with initial clues to its potential as an invasive pest.</title>
        <authorList>
            <person name="Cucini C."/>
            <person name="Boschi S."/>
            <person name="Funari R."/>
            <person name="Cardaioli E."/>
            <person name="Iannotti N."/>
            <person name="Marturano G."/>
            <person name="Paoli F."/>
            <person name="Bruttini M."/>
            <person name="Carapelli A."/>
            <person name="Frati F."/>
            <person name="Nardi F."/>
        </authorList>
    </citation>
    <scope>NUCLEOTIDE SEQUENCE [LARGE SCALE GENOMIC DNA]</scope>
    <source>
        <strain evidence="7">DMR45628</strain>
    </source>
</reference>
<keyword evidence="3" id="KW-0805">Transcription regulation</keyword>
<dbReference type="Pfam" id="PF13873">
    <property type="entry name" value="Myb_DNA-bind_5"/>
    <property type="match status" value="1"/>
</dbReference>
<keyword evidence="8" id="KW-1185">Reference proteome</keyword>
<comment type="subunit">
    <text evidence="1">Self-associates forming complexes of several hundred monomers.</text>
</comment>
<comment type="function">
    <text evidence="5">Involved in transvection phenomena (= synapsis-dependent gene expression), where the synaptic pairing of chromosomes carrying genes with which zeste interacts influences the expression of these genes. Zeste binds to DNA and stimulates transcription from a nearby promoter.</text>
</comment>
<dbReference type="AlphaFoldDB" id="A0AAW1HX02"/>
<evidence type="ECO:0000259" key="6">
    <source>
        <dbReference type="Pfam" id="PF13873"/>
    </source>
</evidence>
<name>A0AAW1HX02_POPJA</name>
<comment type="caution">
    <text evidence="7">The sequence shown here is derived from an EMBL/GenBank/DDBJ whole genome shotgun (WGS) entry which is preliminary data.</text>
</comment>
<evidence type="ECO:0000256" key="2">
    <source>
        <dbReference type="ARBA" id="ARBA00016807"/>
    </source>
</evidence>
<evidence type="ECO:0000256" key="1">
    <source>
        <dbReference type="ARBA" id="ARBA00011764"/>
    </source>
</evidence>
<keyword evidence="7" id="KW-0238">DNA-binding</keyword>
<evidence type="ECO:0000256" key="5">
    <source>
        <dbReference type="ARBA" id="ARBA00025466"/>
    </source>
</evidence>
<evidence type="ECO:0000313" key="7">
    <source>
        <dbReference type="EMBL" id="KAK9681057.1"/>
    </source>
</evidence>
<keyword evidence="4" id="KW-0804">Transcription</keyword>
<accession>A0AAW1HX02</accession>
<dbReference type="InterPro" id="IPR028002">
    <property type="entry name" value="Myb_DNA-bind_5"/>
</dbReference>
<proteinExistence type="predicted"/>
<evidence type="ECO:0000256" key="3">
    <source>
        <dbReference type="ARBA" id="ARBA00023015"/>
    </source>
</evidence>
<dbReference type="EMBL" id="JASPKY010000851">
    <property type="protein sequence ID" value="KAK9681057.1"/>
    <property type="molecule type" value="Genomic_DNA"/>
</dbReference>
<evidence type="ECO:0000313" key="8">
    <source>
        <dbReference type="Proteomes" id="UP001458880"/>
    </source>
</evidence>
<protein>
    <recommendedName>
        <fullName evidence="2">Regulatory protein zeste</fullName>
    </recommendedName>
</protein>
<dbReference type="Proteomes" id="UP001458880">
    <property type="component" value="Unassembled WGS sequence"/>
</dbReference>
<feature type="domain" description="Myb/SANT-like DNA-binding" evidence="6">
    <location>
        <begin position="11"/>
        <end position="87"/>
    </location>
</feature>
<organism evidence="7 8">
    <name type="scientific">Popillia japonica</name>
    <name type="common">Japanese beetle</name>
    <dbReference type="NCBI Taxonomy" id="7064"/>
    <lineage>
        <taxon>Eukaryota</taxon>
        <taxon>Metazoa</taxon>
        <taxon>Ecdysozoa</taxon>
        <taxon>Arthropoda</taxon>
        <taxon>Hexapoda</taxon>
        <taxon>Insecta</taxon>
        <taxon>Pterygota</taxon>
        <taxon>Neoptera</taxon>
        <taxon>Endopterygota</taxon>
        <taxon>Coleoptera</taxon>
        <taxon>Polyphaga</taxon>
        <taxon>Scarabaeiformia</taxon>
        <taxon>Scarabaeidae</taxon>
        <taxon>Rutelinae</taxon>
        <taxon>Popillia</taxon>
    </lineage>
</organism>
<dbReference type="GO" id="GO:0003677">
    <property type="term" value="F:DNA binding"/>
    <property type="evidence" value="ECO:0007669"/>
    <property type="project" value="UniProtKB-KW"/>
</dbReference>
<evidence type="ECO:0000256" key="4">
    <source>
        <dbReference type="ARBA" id="ARBA00023163"/>
    </source>
</evidence>
<gene>
    <name evidence="7" type="ORF">QE152_g38608</name>
</gene>
<sequence>MSASKKPKRARTRNTSVEQYNTYLAMMENDFYFRSNTINPSIGVNYTENKWKELAKLLNVCGDGPQLAVDEWKKRFTDWKYSVRQKYRK</sequence>